<feature type="region of interest" description="Disordered" evidence="1">
    <location>
        <begin position="42"/>
        <end position="101"/>
    </location>
</feature>
<evidence type="ECO:0000256" key="2">
    <source>
        <dbReference type="SAM" id="SignalP"/>
    </source>
</evidence>
<evidence type="ECO:0008006" key="5">
    <source>
        <dbReference type="Google" id="ProtNLM"/>
    </source>
</evidence>
<protein>
    <recommendedName>
        <fullName evidence="5">Secreted protein</fullName>
    </recommendedName>
</protein>
<dbReference type="Proteomes" id="UP001174936">
    <property type="component" value="Unassembled WGS sequence"/>
</dbReference>
<evidence type="ECO:0000313" key="3">
    <source>
        <dbReference type="EMBL" id="KAK0657482.1"/>
    </source>
</evidence>
<gene>
    <name evidence="3" type="ORF">B0T16DRAFT_401799</name>
</gene>
<feature type="chain" id="PRO_5041326451" description="Secreted protein" evidence="2">
    <location>
        <begin position="21"/>
        <end position="101"/>
    </location>
</feature>
<keyword evidence="4" id="KW-1185">Reference proteome</keyword>
<dbReference type="EMBL" id="JAULSV010000001">
    <property type="protein sequence ID" value="KAK0657482.1"/>
    <property type="molecule type" value="Genomic_DNA"/>
</dbReference>
<organism evidence="3 4">
    <name type="scientific">Cercophora newfieldiana</name>
    <dbReference type="NCBI Taxonomy" id="92897"/>
    <lineage>
        <taxon>Eukaryota</taxon>
        <taxon>Fungi</taxon>
        <taxon>Dikarya</taxon>
        <taxon>Ascomycota</taxon>
        <taxon>Pezizomycotina</taxon>
        <taxon>Sordariomycetes</taxon>
        <taxon>Sordariomycetidae</taxon>
        <taxon>Sordariales</taxon>
        <taxon>Lasiosphaeriaceae</taxon>
        <taxon>Cercophora</taxon>
    </lineage>
</organism>
<reference evidence="3" key="1">
    <citation type="submission" date="2023-06" db="EMBL/GenBank/DDBJ databases">
        <title>Genome-scale phylogeny and comparative genomics of the fungal order Sordariales.</title>
        <authorList>
            <consortium name="Lawrence Berkeley National Laboratory"/>
            <person name="Hensen N."/>
            <person name="Bonometti L."/>
            <person name="Westerberg I."/>
            <person name="Brannstrom I.O."/>
            <person name="Guillou S."/>
            <person name="Cros-Aarteil S."/>
            <person name="Calhoun S."/>
            <person name="Haridas S."/>
            <person name="Kuo A."/>
            <person name="Mondo S."/>
            <person name="Pangilinan J."/>
            <person name="Riley R."/>
            <person name="Labutti K."/>
            <person name="Andreopoulos B."/>
            <person name="Lipzen A."/>
            <person name="Chen C."/>
            <person name="Yanf M."/>
            <person name="Daum C."/>
            <person name="Ng V."/>
            <person name="Clum A."/>
            <person name="Steindorff A."/>
            <person name="Ohm R."/>
            <person name="Martin F."/>
            <person name="Silar P."/>
            <person name="Natvig D."/>
            <person name="Lalanne C."/>
            <person name="Gautier V."/>
            <person name="Ament-Velasquez S.L."/>
            <person name="Kruys A."/>
            <person name="Hutchinson M.I."/>
            <person name="Powell A.J."/>
            <person name="Barry K."/>
            <person name="Miller A.N."/>
            <person name="Grigoriev I.V."/>
            <person name="Debuchy R."/>
            <person name="Gladieux P."/>
            <person name="Thoren M.H."/>
            <person name="Johannesson H."/>
        </authorList>
    </citation>
    <scope>NUCLEOTIDE SEQUENCE</scope>
    <source>
        <strain evidence="3">SMH2532-1</strain>
    </source>
</reference>
<feature type="signal peptide" evidence="2">
    <location>
        <begin position="1"/>
        <end position="20"/>
    </location>
</feature>
<comment type="caution">
    <text evidence="3">The sequence shown here is derived from an EMBL/GenBank/DDBJ whole genome shotgun (WGS) entry which is preliminary data.</text>
</comment>
<proteinExistence type="predicted"/>
<feature type="compositionally biased region" description="Low complexity" evidence="1">
    <location>
        <begin position="59"/>
        <end position="71"/>
    </location>
</feature>
<evidence type="ECO:0000313" key="4">
    <source>
        <dbReference type="Proteomes" id="UP001174936"/>
    </source>
</evidence>
<dbReference type="AlphaFoldDB" id="A0AA39YRW7"/>
<name>A0AA39YRW7_9PEZI</name>
<keyword evidence="2" id="KW-0732">Signal</keyword>
<sequence>MMNKRHSWLAVLEAVFFVSSSDVMTREITTSLLNLSHSRMQASPPWLGRSLPDPHPQLPSSTTPRSRSRSSAYLGSGFSMQQHRGLPSSDHRGPRTFASAD</sequence>
<accession>A0AA39YRW7</accession>
<evidence type="ECO:0000256" key="1">
    <source>
        <dbReference type="SAM" id="MobiDB-lite"/>
    </source>
</evidence>